<accession>A0ABP7GJE0</accession>
<dbReference type="InterPro" id="IPR029058">
    <property type="entry name" value="AB_hydrolase_fold"/>
</dbReference>
<dbReference type="EMBL" id="BAABDU010000003">
    <property type="protein sequence ID" value="GAA3767542.1"/>
    <property type="molecule type" value="Genomic_DNA"/>
</dbReference>
<dbReference type="GO" id="GO:0016787">
    <property type="term" value="F:hydrolase activity"/>
    <property type="evidence" value="ECO:0007669"/>
    <property type="project" value="UniProtKB-KW"/>
</dbReference>
<sequence length="260" mass="30046">MYLSNAKTIVFITGAFTSNSCWENWIVFFESQGYKTTAPPWPYKNESATILRTKNNDKIASTRLGDLLDYYTEIIETLSEKPILIGHGYGGLLTQLLVEKDLALCAVCIHSFAPKNICTGKFSFYNRIWSSLGFFTSTQKSHLITFKEWQDFFVNCLLLDEQKSSYTKYVVPESKLLIRDLYSAKAKINFRKKHVPLLFLTGSDDELIPQKLAYCNYKMYKNMHSLTCYKECKNTNHLVLIQPDWKETADCIADWLNKIV</sequence>
<evidence type="ECO:0000313" key="3">
    <source>
        <dbReference type="Proteomes" id="UP001500748"/>
    </source>
</evidence>
<evidence type="ECO:0000259" key="1">
    <source>
        <dbReference type="Pfam" id="PF12697"/>
    </source>
</evidence>
<name>A0ABP7GJE0_9FLAO</name>
<dbReference type="InterPro" id="IPR000073">
    <property type="entry name" value="AB_hydrolase_1"/>
</dbReference>
<comment type="caution">
    <text evidence="2">The sequence shown here is derived from an EMBL/GenBank/DDBJ whole genome shotgun (WGS) entry which is preliminary data.</text>
</comment>
<feature type="domain" description="AB hydrolase-1" evidence="1">
    <location>
        <begin position="9"/>
        <end position="244"/>
    </location>
</feature>
<gene>
    <name evidence="2" type="ORF">GCM10022423_20610</name>
</gene>
<dbReference type="Pfam" id="PF12697">
    <property type="entry name" value="Abhydrolase_6"/>
    <property type="match status" value="1"/>
</dbReference>
<keyword evidence="2" id="KW-0378">Hydrolase</keyword>
<keyword evidence="3" id="KW-1185">Reference proteome</keyword>
<dbReference type="Proteomes" id="UP001500748">
    <property type="component" value="Unassembled WGS sequence"/>
</dbReference>
<protein>
    <submittedName>
        <fullName evidence="2">Alpha/beta hydrolase</fullName>
    </submittedName>
</protein>
<dbReference type="SUPFAM" id="SSF53474">
    <property type="entry name" value="alpha/beta-Hydrolases"/>
    <property type="match status" value="1"/>
</dbReference>
<evidence type="ECO:0000313" key="2">
    <source>
        <dbReference type="EMBL" id="GAA3767542.1"/>
    </source>
</evidence>
<dbReference type="Gene3D" id="3.40.50.1820">
    <property type="entry name" value="alpha/beta hydrolase"/>
    <property type="match status" value="1"/>
</dbReference>
<proteinExistence type="predicted"/>
<reference evidence="3" key="1">
    <citation type="journal article" date="2019" name="Int. J. Syst. Evol. Microbiol.">
        <title>The Global Catalogue of Microorganisms (GCM) 10K type strain sequencing project: providing services to taxonomists for standard genome sequencing and annotation.</title>
        <authorList>
            <consortium name="The Broad Institute Genomics Platform"/>
            <consortium name="The Broad Institute Genome Sequencing Center for Infectious Disease"/>
            <person name="Wu L."/>
            <person name="Ma J."/>
        </authorList>
    </citation>
    <scope>NUCLEOTIDE SEQUENCE [LARGE SCALE GENOMIC DNA]</scope>
    <source>
        <strain evidence="3">JCM 17337</strain>
    </source>
</reference>
<organism evidence="2 3">
    <name type="scientific">Flavobacterium ginsengiterrae</name>
    <dbReference type="NCBI Taxonomy" id="871695"/>
    <lineage>
        <taxon>Bacteria</taxon>
        <taxon>Pseudomonadati</taxon>
        <taxon>Bacteroidota</taxon>
        <taxon>Flavobacteriia</taxon>
        <taxon>Flavobacteriales</taxon>
        <taxon>Flavobacteriaceae</taxon>
        <taxon>Flavobacterium</taxon>
    </lineage>
</organism>